<evidence type="ECO:0008006" key="3">
    <source>
        <dbReference type="Google" id="ProtNLM"/>
    </source>
</evidence>
<keyword evidence="2" id="KW-1185">Reference proteome</keyword>
<gene>
    <name evidence="1" type="ORF">AWC18_15065</name>
</gene>
<dbReference type="Pfam" id="PF04343">
    <property type="entry name" value="DUF488"/>
    <property type="match status" value="1"/>
</dbReference>
<organism evidence="1 2">
    <name type="scientific">Mycolicibacter nonchromogenicus</name>
    <name type="common">Mycobacterium nonchromogenicum</name>
    <dbReference type="NCBI Taxonomy" id="1782"/>
    <lineage>
        <taxon>Bacteria</taxon>
        <taxon>Bacillati</taxon>
        <taxon>Actinomycetota</taxon>
        <taxon>Actinomycetes</taxon>
        <taxon>Mycobacteriales</taxon>
        <taxon>Mycobacteriaceae</taxon>
        <taxon>Mycolicibacter</taxon>
    </lineage>
</organism>
<dbReference type="EMBL" id="LQPI01000053">
    <property type="protein sequence ID" value="ORW19128.1"/>
    <property type="molecule type" value="Genomic_DNA"/>
</dbReference>
<evidence type="ECO:0000313" key="2">
    <source>
        <dbReference type="Proteomes" id="UP000193108"/>
    </source>
</evidence>
<dbReference type="PANTHER" id="PTHR39337:SF1">
    <property type="entry name" value="BLR5642 PROTEIN"/>
    <property type="match status" value="1"/>
</dbReference>
<reference evidence="1 2" key="1">
    <citation type="submission" date="2016-01" db="EMBL/GenBank/DDBJ databases">
        <title>The new phylogeny of the genus Mycobacterium.</title>
        <authorList>
            <person name="Tarcisio F."/>
            <person name="Conor M."/>
            <person name="Antonella G."/>
            <person name="Elisabetta G."/>
            <person name="Giulia F.S."/>
            <person name="Sara T."/>
            <person name="Anna F."/>
            <person name="Clotilde B."/>
            <person name="Roberto B."/>
            <person name="Veronica D.S."/>
            <person name="Fabio R."/>
            <person name="Monica P."/>
            <person name="Olivier J."/>
            <person name="Enrico T."/>
            <person name="Nicola S."/>
        </authorList>
    </citation>
    <scope>NUCLEOTIDE SEQUENCE [LARGE SCALE GENOMIC DNA]</scope>
    <source>
        <strain evidence="1 2">DSM 44164</strain>
    </source>
</reference>
<dbReference type="PIRSF" id="PIRSF024492">
    <property type="entry name" value="UCP024492"/>
    <property type="match status" value="1"/>
</dbReference>
<accession>A0A1X1Z771</accession>
<dbReference type="Proteomes" id="UP000193108">
    <property type="component" value="Unassembled WGS sequence"/>
</dbReference>
<evidence type="ECO:0000313" key="1">
    <source>
        <dbReference type="EMBL" id="ORW19128.1"/>
    </source>
</evidence>
<name>A0A1X1Z771_MYCNO</name>
<comment type="caution">
    <text evidence="1">The sequence shown here is derived from an EMBL/GenBank/DDBJ whole genome shotgun (WGS) entry which is preliminary data.</text>
</comment>
<sequence length="172" mass="19269">MTFGHGTADRAEIAALLSGAGVQALVDVRSAPGSRRNPDTAREEMQRWLPEAGVGYRWEPRLGGWRRATGNSPDIGLRNVSFRSYAGYMRSEDFQAGIDELLTADQQVAVMCAESLWWRCHRKLIADHLTLVRGVEVRHLMHDGRLHDHRPTAEARVAGDVLIYDRLPAEPE</sequence>
<dbReference type="RefSeq" id="WP_085139241.1">
    <property type="nucleotide sequence ID" value="NZ_LQPI01000053.1"/>
</dbReference>
<dbReference type="STRING" id="1782.AWC18_15065"/>
<dbReference type="AlphaFoldDB" id="A0A1X1Z771"/>
<proteinExistence type="predicted"/>
<protein>
    <recommendedName>
        <fullName evidence="3">DUF488 domain-containing protein</fullName>
    </recommendedName>
</protein>
<dbReference type="InterPro" id="IPR014519">
    <property type="entry name" value="UCP024492"/>
</dbReference>
<dbReference type="PANTHER" id="PTHR39337">
    <property type="entry name" value="BLR5642 PROTEIN"/>
    <property type="match status" value="1"/>
</dbReference>
<dbReference type="InterPro" id="IPR007438">
    <property type="entry name" value="DUF488"/>
</dbReference>